<evidence type="ECO:0000256" key="6">
    <source>
        <dbReference type="ARBA" id="ARBA00023136"/>
    </source>
</evidence>
<evidence type="ECO:0000256" key="5">
    <source>
        <dbReference type="ARBA" id="ARBA00022989"/>
    </source>
</evidence>
<dbReference type="EMBL" id="RZNJ01000002">
    <property type="protein sequence ID" value="RUT32475.1"/>
    <property type="molecule type" value="Genomic_DNA"/>
</dbReference>
<evidence type="ECO:0000256" key="2">
    <source>
        <dbReference type="ARBA" id="ARBA00022448"/>
    </source>
</evidence>
<dbReference type="SUPFAM" id="SSF161098">
    <property type="entry name" value="MetI-like"/>
    <property type="match status" value="1"/>
</dbReference>
<keyword evidence="2 7" id="KW-0813">Transport</keyword>
<organism evidence="9 10">
    <name type="scientific">Arsenicitalea aurantiaca</name>
    <dbReference type="NCBI Taxonomy" id="1783274"/>
    <lineage>
        <taxon>Bacteria</taxon>
        <taxon>Pseudomonadati</taxon>
        <taxon>Pseudomonadota</taxon>
        <taxon>Alphaproteobacteria</taxon>
        <taxon>Hyphomicrobiales</taxon>
        <taxon>Devosiaceae</taxon>
        <taxon>Arsenicitalea</taxon>
    </lineage>
</organism>
<evidence type="ECO:0000256" key="1">
    <source>
        <dbReference type="ARBA" id="ARBA00004651"/>
    </source>
</evidence>
<feature type="domain" description="ABC transmembrane type-1" evidence="8">
    <location>
        <begin position="94"/>
        <end position="324"/>
    </location>
</feature>
<keyword evidence="3" id="KW-1003">Cell membrane</keyword>
<keyword evidence="5 7" id="KW-1133">Transmembrane helix</keyword>
<dbReference type="AlphaFoldDB" id="A0A433XEE7"/>
<evidence type="ECO:0000259" key="8">
    <source>
        <dbReference type="PROSITE" id="PS50928"/>
    </source>
</evidence>
<dbReference type="InterPro" id="IPR000515">
    <property type="entry name" value="MetI-like"/>
</dbReference>
<dbReference type="CDD" id="cd06261">
    <property type="entry name" value="TM_PBP2"/>
    <property type="match status" value="1"/>
</dbReference>
<dbReference type="Pfam" id="PF19300">
    <property type="entry name" value="BPD_transp_1_N"/>
    <property type="match status" value="1"/>
</dbReference>
<accession>A0A433XEE7</accession>
<dbReference type="PANTHER" id="PTHR43163">
    <property type="entry name" value="DIPEPTIDE TRANSPORT SYSTEM PERMEASE PROTEIN DPPB-RELATED"/>
    <property type="match status" value="1"/>
</dbReference>
<dbReference type="GO" id="GO:0071916">
    <property type="term" value="F:dipeptide transmembrane transporter activity"/>
    <property type="evidence" value="ECO:0007669"/>
    <property type="project" value="TreeGrafter"/>
</dbReference>
<protein>
    <submittedName>
        <fullName evidence="9">ABC transporter permease</fullName>
    </submittedName>
</protein>
<comment type="caution">
    <text evidence="9">The sequence shown here is derived from an EMBL/GenBank/DDBJ whole genome shotgun (WGS) entry which is preliminary data.</text>
</comment>
<dbReference type="InterPro" id="IPR035906">
    <property type="entry name" value="MetI-like_sf"/>
</dbReference>
<feature type="transmembrane region" description="Helical" evidence="7">
    <location>
        <begin position="251"/>
        <end position="271"/>
    </location>
</feature>
<evidence type="ECO:0000313" key="9">
    <source>
        <dbReference type="EMBL" id="RUT32475.1"/>
    </source>
</evidence>
<comment type="subcellular location">
    <subcellularLocation>
        <location evidence="1 7">Cell membrane</location>
        <topology evidence="1 7">Multi-pass membrane protein</topology>
    </subcellularLocation>
</comment>
<dbReference type="Gene3D" id="1.10.3720.10">
    <property type="entry name" value="MetI-like"/>
    <property type="match status" value="1"/>
</dbReference>
<dbReference type="PANTHER" id="PTHR43163:SF6">
    <property type="entry name" value="DIPEPTIDE TRANSPORT SYSTEM PERMEASE PROTEIN DPPB-RELATED"/>
    <property type="match status" value="1"/>
</dbReference>
<feature type="transmembrane region" description="Helical" evidence="7">
    <location>
        <begin position="130"/>
        <end position="150"/>
    </location>
</feature>
<sequence length="335" mass="36276">MSYVVQRIAFSILSLFILLFVTFLLSQVVAGDPALIAAGPNAGAAKIAELRQQMGLDQPIFVQFGIYVGNILQGNLGTSWFTQQPIARDLMRELPPSLELVFLAMLINLAVSMPMGLLTARFAHTKFDDAVRLVVLAGAGLPVFWIAIILQQVVAGNWGILPIAGRLSFSNRDFSGATGFYLLDSLMQGNLNVFIDTLAHLALPAFALSLLFTAVGVRITRTSMINEFRKDYVTLARAKGAGEGRVMFRHVFANGATPALTVFGMQFGWMLGATVLVEEIFGRPGIGRYAIKAVTQSDIHAVVAVVFVVGVVFLIANLIVDMLVYALSPRKQRAG</sequence>
<dbReference type="Pfam" id="PF00528">
    <property type="entry name" value="BPD_transp_1"/>
    <property type="match status" value="1"/>
</dbReference>
<dbReference type="OrthoDB" id="9805855at2"/>
<gene>
    <name evidence="9" type="ORF">EMQ25_04775</name>
</gene>
<keyword evidence="10" id="KW-1185">Reference proteome</keyword>
<evidence type="ECO:0000256" key="4">
    <source>
        <dbReference type="ARBA" id="ARBA00022692"/>
    </source>
</evidence>
<feature type="transmembrane region" description="Helical" evidence="7">
    <location>
        <begin position="198"/>
        <end position="220"/>
    </location>
</feature>
<comment type="similarity">
    <text evidence="7">Belongs to the binding-protein-dependent transport system permease family.</text>
</comment>
<name>A0A433XEE7_9HYPH</name>
<feature type="transmembrane region" description="Helical" evidence="7">
    <location>
        <begin position="100"/>
        <end position="118"/>
    </location>
</feature>
<dbReference type="RefSeq" id="WP_127187432.1">
    <property type="nucleotide sequence ID" value="NZ_RZNJ01000002.1"/>
</dbReference>
<evidence type="ECO:0000313" key="10">
    <source>
        <dbReference type="Proteomes" id="UP000281547"/>
    </source>
</evidence>
<feature type="transmembrane region" description="Helical" evidence="7">
    <location>
        <begin position="299"/>
        <end position="327"/>
    </location>
</feature>
<dbReference type="PROSITE" id="PS50928">
    <property type="entry name" value="ABC_TM1"/>
    <property type="match status" value="1"/>
</dbReference>
<keyword evidence="6 7" id="KW-0472">Membrane</keyword>
<evidence type="ECO:0000256" key="7">
    <source>
        <dbReference type="RuleBase" id="RU363032"/>
    </source>
</evidence>
<keyword evidence="4 7" id="KW-0812">Transmembrane</keyword>
<dbReference type="InterPro" id="IPR045621">
    <property type="entry name" value="BPD_transp_1_N"/>
</dbReference>
<dbReference type="Proteomes" id="UP000281547">
    <property type="component" value="Unassembled WGS sequence"/>
</dbReference>
<evidence type="ECO:0000256" key="3">
    <source>
        <dbReference type="ARBA" id="ARBA00022475"/>
    </source>
</evidence>
<reference evidence="9 10" key="1">
    <citation type="journal article" date="2016" name="Int. J. Syst. Evol. Microbiol.">
        <title>Arsenicitalea aurantiaca gen. nov., sp. nov., a new member of the family Hyphomicrobiaceae, isolated from high-arsenic sediment.</title>
        <authorList>
            <person name="Mu Y."/>
            <person name="Zhou L."/>
            <person name="Zeng X.C."/>
            <person name="Liu L."/>
            <person name="Pan Y."/>
            <person name="Chen X."/>
            <person name="Wang J."/>
            <person name="Li S."/>
            <person name="Li W.J."/>
            <person name="Wang Y."/>
        </authorList>
    </citation>
    <scope>NUCLEOTIDE SEQUENCE [LARGE SCALE GENOMIC DNA]</scope>
    <source>
        <strain evidence="9 10">42-50</strain>
    </source>
</reference>
<proteinExistence type="inferred from homology"/>
<dbReference type="GO" id="GO:0005886">
    <property type="term" value="C:plasma membrane"/>
    <property type="evidence" value="ECO:0007669"/>
    <property type="project" value="UniProtKB-SubCell"/>
</dbReference>